<reference evidence="9" key="1">
    <citation type="journal article" date="2021" name="PeerJ">
        <title>Extensive microbial diversity within the chicken gut microbiome revealed by metagenomics and culture.</title>
        <authorList>
            <person name="Gilroy R."/>
            <person name="Ravi A."/>
            <person name="Getino M."/>
            <person name="Pursley I."/>
            <person name="Horton D.L."/>
            <person name="Alikhan N.F."/>
            <person name="Baker D."/>
            <person name="Gharbi K."/>
            <person name="Hall N."/>
            <person name="Watson M."/>
            <person name="Adriaenssens E.M."/>
            <person name="Foster-Nyarko E."/>
            <person name="Jarju S."/>
            <person name="Secka A."/>
            <person name="Antonio M."/>
            <person name="Oren A."/>
            <person name="Chaudhuri R.R."/>
            <person name="La Ragione R."/>
            <person name="Hildebrand F."/>
            <person name="Pallen M.J."/>
        </authorList>
    </citation>
    <scope>NUCLEOTIDE SEQUENCE</scope>
    <source>
        <strain evidence="9">ChiGjej1B1-13045</strain>
    </source>
</reference>
<evidence type="ECO:0000256" key="7">
    <source>
        <dbReference type="ARBA" id="ARBA00023239"/>
    </source>
</evidence>
<dbReference type="PANTHER" id="PTHR13604:SF0">
    <property type="entry name" value="ABASIC SITE PROCESSING PROTEIN HMCES"/>
    <property type="match status" value="1"/>
</dbReference>
<keyword evidence="2 8" id="KW-0645">Protease</keyword>
<dbReference type="GO" id="GO:0003697">
    <property type="term" value="F:single-stranded DNA binding"/>
    <property type="evidence" value="ECO:0007669"/>
    <property type="project" value="InterPro"/>
</dbReference>
<dbReference type="InterPro" id="IPR003738">
    <property type="entry name" value="SRAP"/>
</dbReference>
<dbReference type="EMBL" id="DXCD01000098">
    <property type="protein sequence ID" value="HIZ13028.1"/>
    <property type="molecule type" value="Genomic_DNA"/>
</dbReference>
<dbReference type="AlphaFoldDB" id="A0A9D2D9U2"/>
<dbReference type="Pfam" id="PF02586">
    <property type="entry name" value="SRAP"/>
    <property type="match status" value="1"/>
</dbReference>
<evidence type="ECO:0000256" key="4">
    <source>
        <dbReference type="ARBA" id="ARBA00022801"/>
    </source>
</evidence>
<evidence type="ECO:0000256" key="6">
    <source>
        <dbReference type="ARBA" id="ARBA00023125"/>
    </source>
</evidence>
<protein>
    <recommendedName>
        <fullName evidence="8">Abasic site processing protein</fullName>
        <ecNumber evidence="8">3.4.-.-</ecNumber>
    </recommendedName>
</protein>
<proteinExistence type="inferred from homology"/>
<dbReference type="PANTHER" id="PTHR13604">
    <property type="entry name" value="DC12-RELATED"/>
    <property type="match status" value="1"/>
</dbReference>
<evidence type="ECO:0000256" key="3">
    <source>
        <dbReference type="ARBA" id="ARBA00022763"/>
    </source>
</evidence>
<evidence type="ECO:0000256" key="5">
    <source>
        <dbReference type="ARBA" id="ARBA00023124"/>
    </source>
</evidence>
<keyword evidence="4 8" id="KW-0378">Hydrolase</keyword>
<dbReference type="SUPFAM" id="SSF143081">
    <property type="entry name" value="BB1717-like"/>
    <property type="match status" value="1"/>
</dbReference>
<name>A0A9D2D9U2_9FIRM</name>
<evidence type="ECO:0000313" key="9">
    <source>
        <dbReference type="EMBL" id="HIZ13028.1"/>
    </source>
</evidence>
<dbReference type="GO" id="GO:0016829">
    <property type="term" value="F:lyase activity"/>
    <property type="evidence" value="ECO:0007669"/>
    <property type="project" value="UniProtKB-KW"/>
</dbReference>
<dbReference type="Proteomes" id="UP000824017">
    <property type="component" value="Unassembled WGS sequence"/>
</dbReference>
<reference evidence="9" key="2">
    <citation type="submission" date="2021-04" db="EMBL/GenBank/DDBJ databases">
        <authorList>
            <person name="Gilroy R."/>
        </authorList>
    </citation>
    <scope>NUCLEOTIDE SEQUENCE</scope>
    <source>
        <strain evidence="9">ChiGjej1B1-13045</strain>
    </source>
</reference>
<dbReference type="Gene3D" id="3.90.1680.10">
    <property type="entry name" value="SOS response associated peptidase-like"/>
    <property type="match status" value="1"/>
</dbReference>
<dbReference type="GO" id="GO:0006508">
    <property type="term" value="P:proteolysis"/>
    <property type="evidence" value="ECO:0007669"/>
    <property type="project" value="UniProtKB-KW"/>
</dbReference>
<accession>A0A9D2D9U2</accession>
<evidence type="ECO:0000256" key="1">
    <source>
        <dbReference type="ARBA" id="ARBA00008136"/>
    </source>
</evidence>
<evidence type="ECO:0000313" key="10">
    <source>
        <dbReference type="Proteomes" id="UP000824017"/>
    </source>
</evidence>
<comment type="similarity">
    <text evidence="1 8">Belongs to the SOS response-associated peptidase family.</text>
</comment>
<evidence type="ECO:0000256" key="2">
    <source>
        <dbReference type="ARBA" id="ARBA00022670"/>
    </source>
</evidence>
<sequence>MCGRYYVDDETAREIRRLVQKLEMRLDQEMNQRTAYSTASGSEHNLTDGVQAVFPSQNAAVIKGNDRHLEADLMKWGFPRFDGKGLLINARAETAMEKRSFRESVRHRRCVIPAKGFWEWNKSKEKFSFERPDSPVMFMAGCYECFEGQERFVILTTEANPSVSPVHERMPLILEQSELEGWVMDDRAAEHFLHKTPVLLEREAEYEQMSLF</sequence>
<dbReference type="GO" id="GO:0008233">
    <property type="term" value="F:peptidase activity"/>
    <property type="evidence" value="ECO:0007669"/>
    <property type="project" value="UniProtKB-KW"/>
</dbReference>
<organism evidence="9 10">
    <name type="scientific">Candidatus Mediterraneibacter stercorigallinarum</name>
    <dbReference type="NCBI Taxonomy" id="2838686"/>
    <lineage>
        <taxon>Bacteria</taxon>
        <taxon>Bacillati</taxon>
        <taxon>Bacillota</taxon>
        <taxon>Clostridia</taxon>
        <taxon>Lachnospirales</taxon>
        <taxon>Lachnospiraceae</taxon>
        <taxon>Mediterraneibacter</taxon>
    </lineage>
</organism>
<dbReference type="EC" id="3.4.-.-" evidence="8"/>
<evidence type="ECO:0000256" key="8">
    <source>
        <dbReference type="RuleBase" id="RU364100"/>
    </source>
</evidence>
<gene>
    <name evidence="9" type="ORF">H9817_03770</name>
</gene>
<dbReference type="InterPro" id="IPR036590">
    <property type="entry name" value="SRAP-like"/>
</dbReference>
<keyword evidence="7" id="KW-0456">Lyase</keyword>
<keyword evidence="6" id="KW-0238">DNA-binding</keyword>
<comment type="caution">
    <text evidence="9">The sequence shown here is derived from an EMBL/GenBank/DDBJ whole genome shotgun (WGS) entry which is preliminary data.</text>
</comment>
<dbReference type="GO" id="GO:0106300">
    <property type="term" value="P:protein-DNA covalent cross-linking repair"/>
    <property type="evidence" value="ECO:0007669"/>
    <property type="project" value="InterPro"/>
</dbReference>
<keyword evidence="3" id="KW-0227">DNA damage</keyword>
<keyword evidence="5" id="KW-0190">Covalent protein-DNA linkage</keyword>